<organism evidence="3 4">
    <name type="scientific">Mesohalobacter halotolerans</name>
    <dbReference type="NCBI Taxonomy" id="1883405"/>
    <lineage>
        <taxon>Bacteria</taxon>
        <taxon>Pseudomonadati</taxon>
        <taxon>Bacteroidota</taxon>
        <taxon>Flavobacteriia</taxon>
        <taxon>Flavobacteriales</taxon>
        <taxon>Flavobacteriaceae</taxon>
        <taxon>Mesohalobacter</taxon>
    </lineage>
</organism>
<proteinExistence type="predicted"/>
<gene>
    <name evidence="3" type="ORF">FCN74_04380</name>
</gene>
<accession>A0A4U5TTF9</accession>
<dbReference type="GO" id="GO:0008168">
    <property type="term" value="F:methyltransferase activity"/>
    <property type="evidence" value="ECO:0007669"/>
    <property type="project" value="UniProtKB-KW"/>
</dbReference>
<comment type="caution">
    <text evidence="3">The sequence shown here is derived from an EMBL/GenBank/DDBJ whole genome shotgun (WGS) entry which is preliminary data.</text>
</comment>
<evidence type="ECO:0000256" key="1">
    <source>
        <dbReference type="SAM" id="Coils"/>
    </source>
</evidence>
<keyword evidence="2" id="KW-1133">Transmembrane helix</keyword>
<keyword evidence="1" id="KW-0175">Coiled coil</keyword>
<dbReference type="OrthoDB" id="1132266at2"/>
<keyword evidence="3" id="KW-0489">Methyltransferase</keyword>
<dbReference type="Pfam" id="PF19579">
    <property type="entry name" value="FtsL_2"/>
    <property type="match status" value="1"/>
</dbReference>
<keyword evidence="3" id="KW-0808">Transferase</keyword>
<feature type="coiled-coil region" evidence="1">
    <location>
        <begin position="50"/>
        <end position="77"/>
    </location>
</feature>
<dbReference type="Proteomes" id="UP000306552">
    <property type="component" value="Unassembled WGS sequence"/>
</dbReference>
<dbReference type="RefSeq" id="WP_138931360.1">
    <property type="nucleotide sequence ID" value="NZ_SWMU01000001.1"/>
</dbReference>
<evidence type="ECO:0000256" key="2">
    <source>
        <dbReference type="SAM" id="Phobius"/>
    </source>
</evidence>
<keyword evidence="2" id="KW-0472">Membrane</keyword>
<protein>
    <submittedName>
        <fullName evidence="3">S-adenosyl-methyltransferase</fullName>
    </submittedName>
</protein>
<dbReference type="InterPro" id="IPR045755">
    <property type="entry name" value="FtsL-like"/>
</dbReference>
<keyword evidence="4" id="KW-1185">Reference proteome</keyword>
<keyword evidence="2" id="KW-0812">Transmembrane</keyword>
<feature type="transmembrane region" description="Helical" evidence="2">
    <location>
        <begin position="20"/>
        <end position="39"/>
    </location>
</feature>
<sequence length="106" mass="12085">MSKGVIDIIKGKFLIQDGAFKNWSFILFCAILALVMIASSHSADRKVYRIAELKTQMKALRSEFVDTKKDVMQLKMESNVTKIMTKRGIKLSEEPPYEIIVKSKSE</sequence>
<evidence type="ECO:0000313" key="4">
    <source>
        <dbReference type="Proteomes" id="UP000306552"/>
    </source>
</evidence>
<evidence type="ECO:0000313" key="3">
    <source>
        <dbReference type="EMBL" id="TKS57660.1"/>
    </source>
</evidence>
<reference evidence="3 4" key="1">
    <citation type="submission" date="2019-04" db="EMBL/GenBank/DDBJ databases">
        <title>Psychroflexus halotolerans sp. nov., isolated from a marine solar saltern.</title>
        <authorList>
            <person name="Feng X."/>
        </authorList>
    </citation>
    <scope>NUCLEOTIDE SEQUENCE [LARGE SCALE GENOMIC DNA]</scope>
    <source>
        <strain evidence="3 4">WDS2C27</strain>
    </source>
</reference>
<name>A0A4U5TTF9_9FLAO</name>
<dbReference type="EMBL" id="SWMU01000001">
    <property type="protein sequence ID" value="TKS57660.1"/>
    <property type="molecule type" value="Genomic_DNA"/>
</dbReference>
<dbReference type="GO" id="GO:0032259">
    <property type="term" value="P:methylation"/>
    <property type="evidence" value="ECO:0007669"/>
    <property type="project" value="UniProtKB-KW"/>
</dbReference>
<dbReference type="AlphaFoldDB" id="A0A4U5TTF9"/>